<protein>
    <submittedName>
        <fullName evidence="3">T9SS type A sorting domain-containing protein</fullName>
    </submittedName>
</protein>
<gene>
    <name evidence="3" type="ORF">H8R25_07820</name>
</gene>
<name>A0A923MZD5_9FLAO</name>
<evidence type="ECO:0000256" key="1">
    <source>
        <dbReference type="ARBA" id="ARBA00022729"/>
    </source>
</evidence>
<dbReference type="GO" id="GO:0004553">
    <property type="term" value="F:hydrolase activity, hydrolyzing O-glycosyl compounds"/>
    <property type="evidence" value="ECO:0007669"/>
    <property type="project" value="UniProtKB-ARBA"/>
</dbReference>
<feature type="domain" description="Secretion system C-terminal sorting" evidence="2">
    <location>
        <begin position="2656"/>
        <end position="2729"/>
    </location>
</feature>
<sequence>MANSAGTSVNLGSSLLIPAASSLKIENTNKAITTAVTYQAWVKPKTAYTDDAGSAIKLFQLKSVDNNTIDASVKLKASTNKLEVTIGSSVYVLENYYPSGGINGRGDDVLIPVTNFNTSFVHFSVIMKDGIVPTLLINGRAITTAYKDLVNSKLTGIDASYTAPYFNVTIPTATNTLKIGGADTQWKNIYAGGGRDAYLDEIRVWKAGLETQQMRTDYSRYISGNDSRLVAYLRANEKVGQFAYDLSRDGFNYNKNHGKLGNSGTEVTWASGSGEFPTTSQLGVLGVTDVNGNYEISSIPYSGTGESFTITPLYGQHKFEPGQQLVFLGQGSEVVNKINFIDNSSFSFKGTIVYDTKGVFPVLTKNNVAGPGILDDGYNFYTKGSEKFSKGEYWLNNNGTPADITDDYLDKYARIYTAGANVYIDGNIVLDANSIPVVSDDAGYFDISVPIGNHYITVKKDGHEFTYNGRFPAASTKEFFEDSNEAVVFVDNTRVTVIGKVVGGSIEAAKKAGFGEAGLKTLSVTDASGNSKTIDVSTRNNIGVASFTLGYKPLGGDVTASTMAEFKTNPTSGEYRVSLLPLQYELKAADLTITSDSDIKLISATETFNFSKVEATTKPVFTYTDNKIEKTLEGKPYHYEKSFVYRSTPVLKVIEQTSDKKVTVNGVSVETTNFQIEDPKDVAKKIAVKVYTQFSPYSIVLSRFERYTNNDVTNNPVVVQVPVSDGELIKNNNLALINSETVVVDPNDASKLTYTFQAGLPSVASPFTISSSLKYRINEKDYEVEGYEPLGIILGGKSDGSQTFVTAAPDIPEIVLRDPPGTNSFASIEKGESISFTSENSMTHSEGFTNELKIMSGVNFKAGGGLAGPVIEAENLNNITLGIGLTHSSTDGKSLTKTYTFNQTISTSDDPDYVGSMGDLYIGNSKNQFYGSFDDVKPSTTKPTKTVNGVKEELTPGEYLELGPTESPLYISKQKAVYFVDEPSETFFIYSQKHILETLIPEYELFITNIDNGSLIPGKDGTLTKAQYLERIRLWKKLILDNELNKYLAKNNRTDYKAKATNVLTEFNSSINNEINDGDVGAAGIASLKNKLDESKKTSDLLNKYFQKNISFDSGVGEYSQSVETSVVNTTATEYNLTIDESLALNLGFSLNGLGFVNNTSGVFQQDINSSLTEESTQTTTISYTLKDNDQANFLSVDVVNAFDGNGPIFITQGGRTSCPYEGAEESLFYCNGVFKDYVAATIAIDKRIAAKQSEINAKQSEIDKNRGNDSVSLAKKARNIGELNVLIQSRQTILTEKSNLDAAFSSFSSTTSDCSDGNTVAQLSYATQKVEVPVLKVTVADISNVTEGRNAEYELILENQSAAGIDADYKLVVDNTTNPDNAIINIAPNGTIVRVPYGKIITYKLTLGKSISDVYDYNDIKIRLESLCDGEDVSSEVAISASFVPSCSIVLVNAPLSNWVYNREVAYNTDGSTKPLQVKLNGYSTKFKSFKKIDLEYRLATASNWTRLQTYYGTQAFYDAAVLAGETGIKLIGTDVVLNYAFDIAALKLIDGKYEIRARSTCTNDTEFISDITTGRVDLNAPLRFGTPLPINGILGSGEDLKVFFNEPIFYNSAVSTIEIKGQTNQLEIDHNVSLRFDGATNEAVINSPRITTGDLAFEFWMKNSTTATAATIIAQKEGVNIKLANGSVYFELGGLTANGGIANDGLFHHYTFTHKNNSGTLRIYQDDKEIGASTGVSNVQFSNNNALTIGGNTFIGNMHDLRLWTKDINLDEAYAKMYLKLIGNEANLVGYWPMDEGRGTIANDKARYKHAIVKEAWDIKPKGTSYEFANSQHLKLDKVGSVQLTKEMDATVSFWMKTGVSQEATLFSNGKGDGTDLKQSNGFSNKWAINLKATGKLTLETEGNSYELASQNMADNTWHHVTLLFNRLGSLRTYVDAVAVSSNPMVNIGGFSGNKVWLGARGATDLAGVETVDRAYAGKLDEFQLWNTLRNVEQISRDRYNEISAESIGLMLYAKMNEPDPKTANGPRYYHVEKGAAGFPDNAVLSTGTVKYSDDVPPVKPERTLIKFQVNNVVNQDQMILEPVITDWASLEGQIIDITVDKMFDSANNMQQSPITWTAYVKRNEVSWYAEGYNEIVDIVKKSGEEKTFEITLLNKGGKGQPFAISNLPKWLTLSKTSGTISPASKVIITATIDKELTPGEYLENLYLKTDFGYDEKMQIKLRVLGQEPSWTVNPTDFKYSMNIVGRIKVDGKFSEDTYDRIAAFSNGAVRGSTKLVYNASYKEYFVFLTVYSNSTSGENIDFKIWDASQGAILIANMNAKASIAFEENEIFGKLSAPVIFENSAVVEQKINLNTGWTWVSMNVNDPNFANLNTLTSGLKLETSDRMLTNSPARLETYFKNEAIPANSGWSGTISANGGLTNFKMVKMYLTHEQSLTIKGTAIDVVNWSFPLQEKWNWLPYTLGGNQQTNEALAYFDATDGDVIKSQNLFAIYDPLIGWNGTLNYLEAGKGYMVKSTKAQTFKYPSYLASTSKIKTANKVDNTNDLSQEPIKAEFKQYPDNMNAVVLLPTGYNELFVYDARGVLKGSAATQSVNDSKLSFITVYGDTEEELAFYIGNGMSTKKTSKKFTFKGNDVLGTISKPILLEEMTEGVSIYPSPFDNEITIKANAVKDQNISIRLYSLSGKLVLDEKQNVLKGENVLKIQPTVVSGVYVIQITINGETITHKVMKN</sequence>
<dbReference type="GO" id="GO:0005975">
    <property type="term" value="P:carbohydrate metabolic process"/>
    <property type="evidence" value="ECO:0007669"/>
    <property type="project" value="UniProtKB-ARBA"/>
</dbReference>
<dbReference type="Proteomes" id="UP000641454">
    <property type="component" value="Unassembled WGS sequence"/>
</dbReference>
<keyword evidence="1" id="KW-0732">Signal</keyword>
<evidence type="ECO:0000313" key="3">
    <source>
        <dbReference type="EMBL" id="MBC5844342.1"/>
    </source>
</evidence>
<dbReference type="SUPFAM" id="SSF49899">
    <property type="entry name" value="Concanavalin A-like lectins/glucanases"/>
    <property type="match status" value="3"/>
</dbReference>
<dbReference type="NCBIfam" id="TIGR04183">
    <property type="entry name" value="Por_Secre_tail"/>
    <property type="match status" value="1"/>
</dbReference>
<keyword evidence="4" id="KW-1185">Reference proteome</keyword>
<proteinExistence type="predicted"/>
<evidence type="ECO:0000313" key="4">
    <source>
        <dbReference type="Proteomes" id="UP000641454"/>
    </source>
</evidence>
<dbReference type="Gene3D" id="2.60.120.200">
    <property type="match status" value="3"/>
</dbReference>
<comment type="caution">
    <text evidence="3">The sequence shown here is derived from an EMBL/GenBank/DDBJ whole genome shotgun (WGS) entry which is preliminary data.</text>
</comment>
<dbReference type="InterPro" id="IPR013320">
    <property type="entry name" value="ConA-like_dom_sf"/>
</dbReference>
<organism evidence="3 4">
    <name type="scientific">Flavobacterium muglaense</name>
    <dbReference type="NCBI Taxonomy" id="2764716"/>
    <lineage>
        <taxon>Bacteria</taxon>
        <taxon>Pseudomonadati</taxon>
        <taxon>Bacteroidota</taxon>
        <taxon>Flavobacteriia</taxon>
        <taxon>Flavobacteriales</taxon>
        <taxon>Flavobacteriaceae</taxon>
        <taxon>Flavobacterium</taxon>
    </lineage>
</organism>
<dbReference type="EMBL" id="JACRUL010000014">
    <property type="protein sequence ID" value="MBC5844342.1"/>
    <property type="molecule type" value="Genomic_DNA"/>
</dbReference>
<dbReference type="InterPro" id="IPR026444">
    <property type="entry name" value="Secre_tail"/>
</dbReference>
<accession>A0A923MZD5</accession>
<dbReference type="Pfam" id="PF13385">
    <property type="entry name" value="Laminin_G_3"/>
    <property type="match status" value="2"/>
</dbReference>
<evidence type="ECO:0000259" key="2">
    <source>
        <dbReference type="Pfam" id="PF18962"/>
    </source>
</evidence>
<reference evidence="3 4" key="1">
    <citation type="submission" date="2020-08" db="EMBL/GenBank/DDBJ databases">
        <title>Description of novel Flavobacterium F-392 isolate.</title>
        <authorList>
            <person name="Saticioglu I.B."/>
            <person name="Duman M."/>
            <person name="Altun S."/>
        </authorList>
    </citation>
    <scope>NUCLEOTIDE SEQUENCE [LARGE SCALE GENOMIC DNA]</scope>
    <source>
        <strain evidence="3 4">F-392</strain>
    </source>
</reference>
<dbReference type="Pfam" id="PF18962">
    <property type="entry name" value="Por_Secre_tail"/>
    <property type="match status" value="1"/>
</dbReference>